<feature type="compositionally biased region" description="Basic and acidic residues" evidence="1">
    <location>
        <begin position="223"/>
        <end position="233"/>
    </location>
</feature>
<feature type="region of interest" description="Disordered" evidence="1">
    <location>
        <begin position="291"/>
        <end position="313"/>
    </location>
</feature>
<accession>A0CQR6</accession>
<dbReference type="InParanoid" id="A0CQR6"/>
<name>A0CQR6_PARTE</name>
<dbReference type="OMA" id="PQITVQK"/>
<keyword evidence="3" id="KW-1185">Reference proteome</keyword>
<feature type="region of interest" description="Disordered" evidence="1">
    <location>
        <begin position="342"/>
        <end position="472"/>
    </location>
</feature>
<reference evidence="2 3" key="1">
    <citation type="journal article" date="2006" name="Nature">
        <title>Global trends of whole-genome duplications revealed by the ciliate Paramecium tetraurelia.</title>
        <authorList>
            <consortium name="Genoscope"/>
            <person name="Aury J.-M."/>
            <person name="Jaillon O."/>
            <person name="Duret L."/>
            <person name="Noel B."/>
            <person name="Jubin C."/>
            <person name="Porcel B.M."/>
            <person name="Segurens B."/>
            <person name="Daubin V."/>
            <person name="Anthouard V."/>
            <person name="Aiach N."/>
            <person name="Arnaiz O."/>
            <person name="Billaut A."/>
            <person name="Beisson J."/>
            <person name="Blanc I."/>
            <person name="Bouhouche K."/>
            <person name="Camara F."/>
            <person name="Duharcourt S."/>
            <person name="Guigo R."/>
            <person name="Gogendeau D."/>
            <person name="Katinka M."/>
            <person name="Keller A.-M."/>
            <person name="Kissmehl R."/>
            <person name="Klotz C."/>
            <person name="Koll F."/>
            <person name="Le Moue A."/>
            <person name="Lepere C."/>
            <person name="Malinsky S."/>
            <person name="Nowacki M."/>
            <person name="Nowak J.K."/>
            <person name="Plattner H."/>
            <person name="Poulain J."/>
            <person name="Ruiz F."/>
            <person name="Serrano V."/>
            <person name="Zagulski M."/>
            <person name="Dessen P."/>
            <person name="Betermier M."/>
            <person name="Weissenbach J."/>
            <person name="Scarpelli C."/>
            <person name="Schachter V."/>
            <person name="Sperling L."/>
            <person name="Meyer E."/>
            <person name="Cohen J."/>
            <person name="Wincker P."/>
        </authorList>
    </citation>
    <scope>NUCLEOTIDE SEQUENCE [LARGE SCALE GENOMIC DNA]</scope>
    <source>
        <strain evidence="2 3">Stock d4-2</strain>
    </source>
</reference>
<dbReference type="PANTHER" id="PTHR22933:SF31">
    <property type="entry name" value="FI18007P1"/>
    <property type="match status" value="1"/>
</dbReference>
<dbReference type="AlphaFoldDB" id="A0CQR6"/>
<proteinExistence type="predicted"/>
<organism evidence="2 3">
    <name type="scientific">Paramecium tetraurelia</name>
    <dbReference type="NCBI Taxonomy" id="5888"/>
    <lineage>
        <taxon>Eukaryota</taxon>
        <taxon>Sar</taxon>
        <taxon>Alveolata</taxon>
        <taxon>Ciliophora</taxon>
        <taxon>Intramacronucleata</taxon>
        <taxon>Oligohymenophorea</taxon>
        <taxon>Peniculida</taxon>
        <taxon>Parameciidae</taxon>
        <taxon>Paramecium</taxon>
    </lineage>
</organism>
<dbReference type="GeneID" id="5026315"/>
<evidence type="ECO:0000313" key="2">
    <source>
        <dbReference type="EMBL" id="CAK73133.1"/>
    </source>
</evidence>
<dbReference type="EMBL" id="CT868141">
    <property type="protein sequence ID" value="CAK73133.1"/>
    <property type="molecule type" value="Genomic_DNA"/>
</dbReference>
<dbReference type="Proteomes" id="UP000000600">
    <property type="component" value="Unassembled WGS sequence"/>
</dbReference>
<protein>
    <submittedName>
        <fullName evidence="2">Uncharacterized protein</fullName>
    </submittedName>
</protein>
<sequence length="472" mass="54702">MSNAAEKISDLFNVSLNELETNIVASAVKFNSQPQRLLDELQQSVMDFKSKFYDSLHNLLQFIAQFNNGKDILKIAQQVETNITKFKQQQLLVQMKVVLNSKLKALLETFCGENQQKFEVQNQIKHLKESLLKIETTLMEQQQLTSTPQQNFITPYPKKNFITASSQDILTPNLSDEAEMRGKGFFITPENRQQQPRQFDHSQQQYSSNESNSVQQNKTLNSFDKEKSEDKTDLQSPFFGLQQDHPKQPKLFQNEIMNDYLQRVPLEEGPQESQLLDESNQYFHQDQIIKTTQQQHQQQPLQQQQSNKIQQKQQAQPQIQTQWQNLQLQQTFQHIDSLQTTRTEQFETQPRVSTPKENQIQTRNQSVEPNIREISQSPNGKRLIQTSKSKEPFSRCRSSLETTNLLQKLNSAEASKPTNKLNKSKSNKENQAQPMVKCSKPSKPQITVQKQKNQVVTRPQSSINIVKKQKSN</sequence>
<dbReference type="KEGG" id="ptm:GSPATT00009481001"/>
<dbReference type="OrthoDB" id="307026at2759"/>
<evidence type="ECO:0000256" key="1">
    <source>
        <dbReference type="SAM" id="MobiDB-lite"/>
    </source>
</evidence>
<dbReference type="InterPro" id="IPR052976">
    <property type="entry name" value="Scoloptoxin-like"/>
</dbReference>
<dbReference type="RefSeq" id="XP_001440530.1">
    <property type="nucleotide sequence ID" value="XM_001440493.1"/>
</dbReference>
<feature type="compositionally biased region" description="Polar residues" evidence="1">
    <location>
        <begin position="396"/>
        <end position="413"/>
    </location>
</feature>
<dbReference type="PANTHER" id="PTHR22933">
    <property type="entry name" value="FI18007P1-RELATED"/>
    <property type="match status" value="1"/>
</dbReference>
<feature type="region of interest" description="Disordered" evidence="1">
    <location>
        <begin position="190"/>
        <end position="245"/>
    </location>
</feature>
<feature type="compositionally biased region" description="Polar residues" evidence="1">
    <location>
        <begin position="442"/>
        <end position="464"/>
    </location>
</feature>
<evidence type="ECO:0000313" key="3">
    <source>
        <dbReference type="Proteomes" id="UP000000600"/>
    </source>
</evidence>
<feature type="compositionally biased region" description="Polar residues" evidence="1">
    <location>
        <begin position="342"/>
        <end position="387"/>
    </location>
</feature>
<dbReference type="HOGENOM" id="CLU_648069_0_0_1"/>
<feature type="compositionally biased region" description="Low complexity" evidence="1">
    <location>
        <begin position="202"/>
        <end position="217"/>
    </location>
</feature>
<gene>
    <name evidence="2" type="ORF">GSPATT00009481001</name>
</gene>